<name>X0V4S1_9ZZZZ</name>
<dbReference type="EMBL" id="BARS01025727">
    <property type="protein sequence ID" value="GAG07463.1"/>
    <property type="molecule type" value="Genomic_DNA"/>
</dbReference>
<gene>
    <name evidence="2" type="ORF">S01H1_40617</name>
</gene>
<protein>
    <submittedName>
        <fullName evidence="2">Uncharacterized protein</fullName>
    </submittedName>
</protein>
<accession>X0V4S1</accession>
<dbReference type="AlphaFoldDB" id="X0V4S1"/>
<organism evidence="2">
    <name type="scientific">marine sediment metagenome</name>
    <dbReference type="NCBI Taxonomy" id="412755"/>
    <lineage>
        <taxon>unclassified sequences</taxon>
        <taxon>metagenomes</taxon>
        <taxon>ecological metagenomes</taxon>
    </lineage>
</organism>
<evidence type="ECO:0000256" key="1">
    <source>
        <dbReference type="SAM" id="MobiDB-lite"/>
    </source>
</evidence>
<sequence>NVLRSEFKILTKGLASTNEAMSTLARDMRHVLIDLGGPGAKWTRNPTRQIATLALEQSTVEAHWDRLADHPVIKNVYATLKDRQIETAKLDRELEYRFKHLPTLDYICHEIVGQQFFLDLYTRLERIENLALVRAKSVGDNLVAFNQYELEQRDTIADLQTANELLLVLLEEQQARHNNLVHFLKGVFGKMGHTPIAKAIVDYSSITKEEEEEDADDKGDPSKVSGC</sequence>
<evidence type="ECO:0000313" key="2">
    <source>
        <dbReference type="EMBL" id="GAG07463.1"/>
    </source>
</evidence>
<feature type="region of interest" description="Disordered" evidence="1">
    <location>
        <begin position="208"/>
        <end position="227"/>
    </location>
</feature>
<feature type="non-terminal residue" evidence="2">
    <location>
        <position position="1"/>
    </location>
</feature>
<reference evidence="2" key="1">
    <citation type="journal article" date="2014" name="Front. Microbiol.">
        <title>High frequency of phylogenetically diverse reductive dehalogenase-homologous genes in deep subseafloor sedimentary metagenomes.</title>
        <authorList>
            <person name="Kawai M."/>
            <person name="Futagami T."/>
            <person name="Toyoda A."/>
            <person name="Takaki Y."/>
            <person name="Nishi S."/>
            <person name="Hori S."/>
            <person name="Arai W."/>
            <person name="Tsubouchi T."/>
            <person name="Morono Y."/>
            <person name="Uchiyama I."/>
            <person name="Ito T."/>
            <person name="Fujiyama A."/>
            <person name="Inagaki F."/>
            <person name="Takami H."/>
        </authorList>
    </citation>
    <scope>NUCLEOTIDE SEQUENCE</scope>
    <source>
        <strain evidence="2">Expedition CK06-06</strain>
    </source>
</reference>
<comment type="caution">
    <text evidence="2">The sequence shown here is derived from an EMBL/GenBank/DDBJ whole genome shotgun (WGS) entry which is preliminary data.</text>
</comment>
<proteinExistence type="predicted"/>